<name>R0LDW8_ANAPL</name>
<keyword evidence="3" id="KW-1185">Reference proteome</keyword>
<feature type="region of interest" description="Disordered" evidence="1">
    <location>
        <begin position="41"/>
        <end position="65"/>
    </location>
</feature>
<dbReference type="AlphaFoldDB" id="R0LDW8"/>
<evidence type="ECO:0000313" key="3">
    <source>
        <dbReference type="Proteomes" id="UP000296049"/>
    </source>
</evidence>
<evidence type="ECO:0000313" key="2">
    <source>
        <dbReference type="EMBL" id="EOA98457.1"/>
    </source>
</evidence>
<organism evidence="2 3">
    <name type="scientific">Anas platyrhynchos</name>
    <name type="common">Mallard</name>
    <name type="synonym">Anas boschas</name>
    <dbReference type="NCBI Taxonomy" id="8839"/>
    <lineage>
        <taxon>Eukaryota</taxon>
        <taxon>Metazoa</taxon>
        <taxon>Chordata</taxon>
        <taxon>Craniata</taxon>
        <taxon>Vertebrata</taxon>
        <taxon>Euteleostomi</taxon>
        <taxon>Archelosauria</taxon>
        <taxon>Archosauria</taxon>
        <taxon>Dinosauria</taxon>
        <taxon>Saurischia</taxon>
        <taxon>Theropoda</taxon>
        <taxon>Coelurosauria</taxon>
        <taxon>Aves</taxon>
        <taxon>Neognathae</taxon>
        <taxon>Galloanserae</taxon>
        <taxon>Anseriformes</taxon>
        <taxon>Anatidae</taxon>
        <taxon>Anatinae</taxon>
        <taxon>Anas</taxon>
    </lineage>
</organism>
<evidence type="ECO:0000256" key="1">
    <source>
        <dbReference type="SAM" id="MobiDB-lite"/>
    </source>
</evidence>
<protein>
    <submittedName>
        <fullName evidence="2">Uncharacterized protein</fullName>
    </submittedName>
</protein>
<dbReference type="Proteomes" id="UP000296049">
    <property type="component" value="Unassembled WGS sequence"/>
</dbReference>
<gene>
    <name evidence="2" type="ORF">Anapl_07640</name>
</gene>
<dbReference type="EMBL" id="KB743493">
    <property type="protein sequence ID" value="EOA98457.1"/>
    <property type="molecule type" value="Genomic_DNA"/>
</dbReference>
<sequence length="478" mass="50617">MCQAAKLFAMPVTPLHEMGRDVPGSLAAELFAMPITPLHITKSDPEVPHSLPDLPPPGTSKEDSEISVLLDDSLRALQQSAGAPRGKEAGGGGTGAAVPMPCQQMLRLRTKAPGISVGLGKNKSKGSASKKWGHRAGCAHGSGVMMAKRVSCKVCTSIEQQGPGWASWQGKGPLHVCQDSNVGLQWGEGQFIKQSTLLMKYFFVKIFIDLPRVRVEKGKERVPNAFLLRLPEHVPKSEDCALALQSSEQGHAFRAVPILSPGAARLGNTEGLFGIGAAGGDTGGGRESCAACALFGDRVAVLKRDARDKNALAKTQQRQGRGGENWEAKIHLPSEVCSEMLSPGTVVAAPRGVEAERDGDAWTQTQTFNHTHPIWGISYSDRSSGLLAGAGGSASKSLEVFPLMLAGCSLNKRPCLWEEEPPLRIWVKLGGCRSSPVRDQTPHCSSQGCALLGAAADEARAAQEHFSVPTVVCSQGMS</sequence>
<accession>R0LDW8</accession>
<reference evidence="3" key="1">
    <citation type="journal article" date="2013" name="Nat. Genet.">
        <title>The duck genome and transcriptome provide insight into an avian influenza virus reservoir species.</title>
        <authorList>
            <person name="Huang Y."/>
            <person name="Li Y."/>
            <person name="Burt D.W."/>
            <person name="Chen H."/>
            <person name="Zhang Y."/>
            <person name="Qian W."/>
            <person name="Kim H."/>
            <person name="Gan S."/>
            <person name="Zhao Y."/>
            <person name="Li J."/>
            <person name="Yi K."/>
            <person name="Feng H."/>
            <person name="Zhu P."/>
            <person name="Li B."/>
            <person name="Liu Q."/>
            <person name="Fairley S."/>
            <person name="Magor K.E."/>
            <person name="Du Z."/>
            <person name="Hu X."/>
            <person name="Goodman L."/>
            <person name="Tafer H."/>
            <person name="Vignal A."/>
            <person name="Lee T."/>
            <person name="Kim K.W."/>
            <person name="Sheng Z."/>
            <person name="An Y."/>
            <person name="Searle S."/>
            <person name="Herrero J."/>
            <person name="Groenen M.A."/>
            <person name="Crooijmans R.P."/>
            <person name="Faraut T."/>
            <person name="Cai Q."/>
            <person name="Webster R.G."/>
            <person name="Aldridge J.R."/>
            <person name="Warren W.C."/>
            <person name="Bartschat S."/>
            <person name="Kehr S."/>
            <person name="Marz M."/>
            <person name="Stadler P.F."/>
            <person name="Smith J."/>
            <person name="Kraus R.H."/>
            <person name="Zhao Y."/>
            <person name="Ren L."/>
            <person name="Fei J."/>
            <person name="Morisson M."/>
            <person name="Kaiser P."/>
            <person name="Griffin D.K."/>
            <person name="Rao M."/>
            <person name="Pitel F."/>
            <person name="Wang J."/>
            <person name="Li N."/>
        </authorList>
    </citation>
    <scope>NUCLEOTIDE SEQUENCE [LARGE SCALE GENOMIC DNA]</scope>
</reference>
<proteinExistence type="predicted"/>